<reference evidence="2 3" key="1">
    <citation type="submission" date="2023-03" db="EMBL/GenBank/DDBJ databases">
        <title>Novel Species.</title>
        <authorList>
            <person name="Ma S."/>
        </authorList>
    </citation>
    <scope>NUCLEOTIDE SEQUENCE [LARGE SCALE GENOMIC DNA]</scope>
    <source>
        <strain evidence="2 3">LIND6LT2</strain>
    </source>
</reference>
<protein>
    <recommendedName>
        <fullName evidence="4">Transporter</fullName>
    </recommendedName>
</protein>
<gene>
    <name evidence="2" type="ORF">QBE51_00480</name>
</gene>
<accession>A0ABZ2Y7S5</accession>
<dbReference type="EMBL" id="CP121687">
    <property type="protein sequence ID" value="WZL70037.1"/>
    <property type="molecule type" value="Genomic_DNA"/>
</dbReference>
<keyword evidence="3" id="KW-1185">Reference proteome</keyword>
<name>A0ABZ2Y7S5_9FIRM</name>
<organism evidence="2 3">
    <name type="scientific">Defluviitalea saccharophila</name>
    <dbReference type="NCBI Taxonomy" id="879970"/>
    <lineage>
        <taxon>Bacteria</taxon>
        <taxon>Bacillati</taxon>
        <taxon>Bacillota</taxon>
        <taxon>Clostridia</taxon>
        <taxon>Lachnospirales</taxon>
        <taxon>Defluviitaleaceae</taxon>
        <taxon>Defluviitalea</taxon>
    </lineage>
</organism>
<feature type="compositionally biased region" description="Low complexity" evidence="1">
    <location>
        <begin position="47"/>
        <end position="57"/>
    </location>
</feature>
<feature type="region of interest" description="Disordered" evidence="1">
    <location>
        <begin position="1"/>
        <end position="77"/>
    </location>
</feature>
<dbReference type="Proteomes" id="UP001486565">
    <property type="component" value="Chromosome"/>
</dbReference>
<proteinExistence type="predicted"/>
<evidence type="ECO:0008006" key="4">
    <source>
        <dbReference type="Google" id="ProtNLM"/>
    </source>
</evidence>
<evidence type="ECO:0000313" key="2">
    <source>
        <dbReference type="EMBL" id="WZL70037.1"/>
    </source>
</evidence>
<evidence type="ECO:0000256" key="1">
    <source>
        <dbReference type="SAM" id="MobiDB-lite"/>
    </source>
</evidence>
<feature type="compositionally biased region" description="Pro residues" evidence="1">
    <location>
        <begin position="58"/>
        <end position="68"/>
    </location>
</feature>
<sequence>MNYYDDTYRQRPRPQRPRPPFDQGPQGPGRPPFFQQPGFPQMPPFEQPSDFPSSGSPSGPPTGAPPSFEPQASPSLYNIDPGAIRPCTYQYVYLWLRDGRSFWAWLTFVGRRSVAGWRWDRFRWTYFGTDLDNITSFVCF</sequence>
<evidence type="ECO:0000313" key="3">
    <source>
        <dbReference type="Proteomes" id="UP001486565"/>
    </source>
</evidence>
<dbReference type="RefSeq" id="WP_341876999.1">
    <property type="nucleotide sequence ID" value="NZ_CP121687.1"/>
</dbReference>